<accession>A0A2N1PL18</accession>
<dbReference type="Gene3D" id="2.60.40.10">
    <property type="entry name" value="Immunoglobulins"/>
    <property type="match status" value="3"/>
</dbReference>
<evidence type="ECO:0000256" key="2">
    <source>
        <dbReference type="SAM" id="Phobius"/>
    </source>
</evidence>
<dbReference type="PANTHER" id="PTHR34819">
    <property type="entry name" value="LARGE CYSTEINE-RICH PERIPLASMIC PROTEIN OMCB"/>
    <property type="match status" value="1"/>
</dbReference>
<feature type="region of interest" description="Disordered" evidence="1">
    <location>
        <begin position="953"/>
        <end position="981"/>
    </location>
</feature>
<evidence type="ECO:0000259" key="3">
    <source>
        <dbReference type="Pfam" id="PF01345"/>
    </source>
</evidence>
<dbReference type="Proteomes" id="UP000233256">
    <property type="component" value="Unassembled WGS sequence"/>
</dbReference>
<proteinExistence type="predicted"/>
<evidence type="ECO:0000256" key="1">
    <source>
        <dbReference type="SAM" id="MobiDB-lite"/>
    </source>
</evidence>
<keyword evidence="2" id="KW-0472">Membrane</keyword>
<name>A0A2N1PL18_9BACT</name>
<dbReference type="SUPFAM" id="SSF117074">
    <property type="entry name" value="Hypothetical protein PA1324"/>
    <property type="match status" value="1"/>
</dbReference>
<dbReference type="Pfam" id="PF01345">
    <property type="entry name" value="DUF11"/>
    <property type="match status" value="4"/>
</dbReference>
<evidence type="ECO:0000313" key="4">
    <source>
        <dbReference type="EMBL" id="PKK89019.1"/>
    </source>
</evidence>
<dbReference type="InterPro" id="IPR051172">
    <property type="entry name" value="Chlamydia_OmcB"/>
</dbReference>
<sequence>MKKTEAITVRTILCRSPFFTAVNLASLMIGLLIIAFTGAVECRAASLPAGSTLTNTATLKYSDGNGNPAGEINASASTIVSGCPILSVTKKASSNPVSSGDTFHYTITYENSGNMAATDVTIRDTLSGYLNYISSSDGGLFAPDSRSGGLVSWSLGDVPAGSSGTVSIQTKVKISSEYPAGDPGTIADGAVISNNVIISSNETTADFSLATIVGRGPKFAISISSNLTRAAPGDEISYSIDFTNTGNLEATDTRVTLNLPDGTALITGSAANLSMEGRTLIWQMGNTVPGGNGHIDFKVSISTAAEDGLTLKTIAAIGCRELLPVSSNEVITTVYRSPLLTISKAGLPNPVQAGGTITYSIRIGNQGNRSVTRLVIKDSLPSGTTLLSYDSAGSIANDEIFWAIPELPPGKTINLSLVVKVPISTPLGTSIVNNVIALSPDANSSTASASNTVGAAVPAAVLFTDSSGNRVHVYQPDEQIWITLFSPQANRNFGQIDLTVVEVTNIDTGDIESLVLTETGPDTGIFRGDITSSEGTVAPGDKVLQVRRDTALRVTYPDPVFIGQTASDTAMIDPVNHVFDSTSGAPLSGVKIAVLDASTGIPANLAAGIPNPVISDSSGKFRFKSLPAGKYILDVTSPTGYSYPSTENAIKEEWGYTLAAGSRKEPFSISSNGQGLNLDVPLDRIRESIVITKEAGRTRVSLGDFLTFLITATNSGSEAVHSARVIDTMPHGMQYVPGSSMLGGKPCGDPAHTGERTLEWPLPDLIQGDTQRLTYTVILSAGTREGNVTNSARITGLFYGRKVVSPTAKFKVKVVGGVFTSRGTIIGKVFIDANGNGFQENSRGTLSNESAKTVPEKNETFFVGEPGLSNVILYLEDGTRVSTDNHGRFSIPGVSHGTHVVRIDETTLPPGTNLINSSSRSGGNPSSQFVEFRYGGMETVNFPVSRPLVTEYAKTGSEKNIPSTSGEGYGRRSGDDSTEEPLEKMVRRLTPEPEFLDPANHGESMASRITVTVKCHSQLLPVLSVNGKKLPDKLIGKKVTEDQSQVAVYQFVNVELTRGIENLLEFKAIDSFGNCRGESSAMVYCFGMPASITAEPEIPRIPADGVGPAEIALVVSDQTGRAVLDAPFITVDCGSVEILSEDCDPVNDGIQVECHQGRAILLIRPPTQSGRAELSAFCSGVSAKIRINFVPHMKRLLINGLGDLRIGKGQTRGAFSPMLEQDWFDNETYSGGRGAFFGSGNIGKGFHLSVTYDSAKVASDDFFMQEETDVNGEDKFPLYGDGSRVSRDAVSKSKLYLRLEKDASSILFGDFNTDLSDSKLAAYSRTFNGVKIDAEADRVALKGFFSHSDFSQAVDALPARGISGYYFLTHSGIMPGSEKVVIETRNRWRPESMISRNHATRNIDYEIDYEAGTILFRGPIPSQDRDLNPLFIMVSYECENLDGKYSTFGGRGTFRAGRRIEIGATSILEEQPAGNYRLQGADLSLTLPHKISLRVEFAQSSSLFDIDGYLKPLKGKAMLIELEGSPMDGTQFSGYFRKADNTFNNPSAYDVFPGVDKYGLNFAHEIGTHDTLRVSFFNEKDTLNQMYYRQSVLGYDREIREGNLNFEILRESSKDSYIPLNLQNTRHPFDIAEQTPESLTALRIAMNKTLGKKITLHLEHKQNITGTPYHLSQAGMDYQITDSAKAYIRNEYARFDQTRDNRIVMGAESSLLKNTTAFSEYRMGWGTDSERLQKSIGLRNKFSLGKGVTGNLTFEKLDTLKGPELNRQPDETAISVGLEYLPKDNLKITTRLESRKGGADKSDLAEISAVYKAGEDLHLLFKERYFTNIFSSQSVRKNSSHSIFGIAFRPIRHDRFNAMAKYELKNGIDSVSVPGYDGDAIILSLQAGFRIAPDFRVSGRFAKKTLNGFGSSWATTLYSGKIVHDVTDRFDVTLEYRVMSGEGLSSELRGGTAELGFRIKNDLFLSAGYSSDKFSADLTGDDYEGKGPYMRLKFKFSESDFNKNNKNKKR</sequence>
<feature type="transmembrane region" description="Helical" evidence="2">
    <location>
        <begin position="12"/>
        <end position="36"/>
    </location>
</feature>
<keyword evidence="2" id="KW-1133">Transmembrane helix</keyword>
<dbReference type="NCBIfam" id="TIGR01451">
    <property type="entry name" value="B_ant_repeat"/>
    <property type="match status" value="4"/>
</dbReference>
<feature type="compositionally biased region" description="Basic and acidic residues" evidence="1">
    <location>
        <begin position="969"/>
        <end position="981"/>
    </location>
</feature>
<feature type="domain" description="DUF11" evidence="3">
    <location>
        <begin position="340"/>
        <end position="453"/>
    </location>
</feature>
<dbReference type="EMBL" id="PGXC01000027">
    <property type="protein sequence ID" value="PKK89019.1"/>
    <property type="molecule type" value="Genomic_DNA"/>
</dbReference>
<feature type="region of interest" description="Disordered" evidence="1">
    <location>
        <begin position="907"/>
        <end position="926"/>
    </location>
</feature>
<comment type="caution">
    <text evidence="4">The sequence shown here is derived from an EMBL/GenBank/DDBJ whole genome shotgun (WGS) entry which is preliminary data.</text>
</comment>
<dbReference type="InterPro" id="IPR013783">
    <property type="entry name" value="Ig-like_fold"/>
</dbReference>
<feature type="domain" description="DUF11" evidence="3">
    <location>
        <begin position="221"/>
        <end position="304"/>
    </location>
</feature>
<dbReference type="PANTHER" id="PTHR34819:SF5">
    <property type="entry name" value="CONSERVED REPEAT DOMAIN PROTEIN"/>
    <property type="match status" value="1"/>
</dbReference>
<protein>
    <recommendedName>
        <fullName evidence="3">DUF11 domain-containing protein</fullName>
    </recommendedName>
</protein>
<evidence type="ECO:0000313" key="5">
    <source>
        <dbReference type="Proteomes" id="UP000233256"/>
    </source>
</evidence>
<dbReference type="SUPFAM" id="SSF49478">
    <property type="entry name" value="Cna protein B-type domain"/>
    <property type="match status" value="1"/>
</dbReference>
<feature type="compositionally biased region" description="Low complexity" evidence="1">
    <location>
        <begin position="916"/>
        <end position="926"/>
    </location>
</feature>
<keyword evidence="2" id="KW-0812">Transmembrane</keyword>
<gene>
    <name evidence="4" type="ORF">CVV64_16160</name>
</gene>
<dbReference type="InterPro" id="IPR001434">
    <property type="entry name" value="OmcB-like_DUF11"/>
</dbReference>
<dbReference type="InterPro" id="IPR047589">
    <property type="entry name" value="DUF11_rpt"/>
</dbReference>
<reference evidence="4 5" key="1">
    <citation type="journal article" date="2017" name="ISME J.">
        <title>Potential for microbial H2 and metal transformations associated with novel bacteria and archaea in deep terrestrial subsurface sediments.</title>
        <authorList>
            <person name="Hernsdorf A.W."/>
            <person name="Amano Y."/>
            <person name="Miyakawa K."/>
            <person name="Ise K."/>
            <person name="Suzuki Y."/>
            <person name="Anantharaman K."/>
            <person name="Probst A."/>
            <person name="Burstein D."/>
            <person name="Thomas B.C."/>
            <person name="Banfield J.F."/>
        </authorList>
    </citation>
    <scope>NUCLEOTIDE SEQUENCE [LARGE SCALE GENOMIC DNA]</scope>
    <source>
        <strain evidence="4">HGW-Wallbacteria-1</strain>
    </source>
</reference>
<organism evidence="4 5">
    <name type="scientific">Candidatus Wallbacteria bacterium HGW-Wallbacteria-1</name>
    <dbReference type="NCBI Taxonomy" id="2013854"/>
    <lineage>
        <taxon>Bacteria</taxon>
        <taxon>Candidatus Walliibacteriota</taxon>
    </lineage>
</organism>
<feature type="domain" description="DUF11" evidence="3">
    <location>
        <begin position="86"/>
        <end position="200"/>
    </location>
</feature>
<feature type="domain" description="DUF11" evidence="3">
    <location>
        <begin position="689"/>
        <end position="796"/>
    </location>
</feature>